<dbReference type="PROSITE" id="PS00211">
    <property type="entry name" value="ABC_TRANSPORTER_1"/>
    <property type="match status" value="1"/>
</dbReference>
<dbReference type="InterPro" id="IPR003439">
    <property type="entry name" value="ABC_transporter-like_ATP-bd"/>
</dbReference>
<evidence type="ECO:0000259" key="9">
    <source>
        <dbReference type="PROSITE" id="PS50893"/>
    </source>
</evidence>
<evidence type="ECO:0000256" key="3">
    <source>
        <dbReference type="ARBA" id="ARBA00022448"/>
    </source>
</evidence>
<accession>A0A1H7M9X0</accession>
<dbReference type="Gene3D" id="3.40.50.300">
    <property type="entry name" value="P-loop containing nucleotide triphosphate hydrolases"/>
    <property type="match status" value="2"/>
</dbReference>
<dbReference type="CDD" id="cd03225">
    <property type="entry name" value="ABC_cobalt_CbiO_domain1"/>
    <property type="match status" value="2"/>
</dbReference>
<dbReference type="AlphaFoldDB" id="A0A1H7M9X0"/>
<evidence type="ECO:0000313" key="10">
    <source>
        <dbReference type="EMBL" id="SEL07708.1"/>
    </source>
</evidence>
<name>A0A1H7M9X0_9LACT</name>
<organism evidence="10 11">
    <name type="scientific">Alkalibacterium pelagium</name>
    <dbReference type="NCBI Taxonomy" id="426702"/>
    <lineage>
        <taxon>Bacteria</taxon>
        <taxon>Bacillati</taxon>
        <taxon>Bacillota</taxon>
        <taxon>Bacilli</taxon>
        <taxon>Lactobacillales</taxon>
        <taxon>Carnobacteriaceae</taxon>
        <taxon>Alkalibacterium</taxon>
    </lineage>
</organism>
<sequence length="490" mass="55172">MKPLTDPALSIKDLTFTLNGQPLIESASLTIDKGEVVLLSGRSGSGKSTLANLINGYFPEYGGKQTVSHIRIDGEDVQLQSVVDRLEKVGTIFQNARLSFSMKTLREEMGFCLENTRTPSERIDDIIEQKATHFNLTHLLDRSFDDLSGGELQKAAFVCANLSDLPLYIMDEPFANMDEQTIEDYVSYIKVLSEQGKAVIIIDHHVDRWNWVGRWLLMDTTRQLIDLTHLPSDFKRDKLIEAGVVIDPAMISRQRPNADETVLELDKVSVYHEQTVRQSFFRKVTHVNTLIEEASFELKKGALTALVGPSGIGKSSLFRSILNVSPYSGDIRIQGKSIRDMKSADLYSRIGLVFQDPSLQFVKTKVMDEMVLSLTAWDDIEEEVAAEQAKALLEHHHFDNKADESPWVLSQGQQRRLAVVCMTVGQQQLLLVDEPTYGQDAANARKIMDKLSELCEAGMTCLFTSHDRQLVDAYADTIYEIREKKVKQVL</sequence>
<evidence type="ECO:0000256" key="1">
    <source>
        <dbReference type="ARBA" id="ARBA00004202"/>
    </source>
</evidence>
<keyword evidence="5" id="KW-0547">Nucleotide-binding</keyword>
<keyword evidence="6 10" id="KW-0067">ATP-binding</keyword>
<dbReference type="PANTHER" id="PTHR43553:SF19">
    <property type="entry name" value="HMP_THIAMINE IMPORT ATP-BINDING PROTEIN YKOD-RELATED"/>
    <property type="match status" value="1"/>
</dbReference>
<dbReference type="InterPro" id="IPR050095">
    <property type="entry name" value="ECF_ABC_transporter_ATP-bd"/>
</dbReference>
<dbReference type="GO" id="GO:0005524">
    <property type="term" value="F:ATP binding"/>
    <property type="evidence" value="ECO:0007669"/>
    <property type="project" value="UniProtKB-KW"/>
</dbReference>
<dbReference type="GO" id="GO:0016887">
    <property type="term" value="F:ATP hydrolysis activity"/>
    <property type="evidence" value="ECO:0007669"/>
    <property type="project" value="InterPro"/>
</dbReference>
<keyword evidence="3" id="KW-0813">Transport</keyword>
<comment type="similarity">
    <text evidence="2">Belongs to the ABC transporter superfamily.</text>
</comment>
<dbReference type="Pfam" id="PF00005">
    <property type="entry name" value="ABC_tran"/>
    <property type="match status" value="2"/>
</dbReference>
<dbReference type="Proteomes" id="UP000199081">
    <property type="component" value="Unassembled WGS sequence"/>
</dbReference>
<dbReference type="EMBL" id="FNZU01000011">
    <property type="protein sequence ID" value="SEL07708.1"/>
    <property type="molecule type" value="Genomic_DNA"/>
</dbReference>
<dbReference type="OrthoDB" id="501320at2"/>
<feature type="domain" description="ABC transporter" evidence="9">
    <location>
        <begin position="9"/>
        <end position="246"/>
    </location>
</feature>
<dbReference type="InterPro" id="IPR027417">
    <property type="entry name" value="P-loop_NTPase"/>
</dbReference>
<evidence type="ECO:0000256" key="4">
    <source>
        <dbReference type="ARBA" id="ARBA00022475"/>
    </source>
</evidence>
<reference evidence="11" key="1">
    <citation type="submission" date="2016-10" db="EMBL/GenBank/DDBJ databases">
        <authorList>
            <person name="Varghese N."/>
            <person name="Submissions S."/>
        </authorList>
    </citation>
    <scope>NUCLEOTIDE SEQUENCE [LARGE SCALE GENOMIC DNA]</scope>
    <source>
        <strain evidence="11">DSM 19183</strain>
    </source>
</reference>
<protein>
    <submittedName>
        <fullName evidence="10">Energy-coupling factor transport system ATP-binding protein</fullName>
    </submittedName>
</protein>
<comment type="subcellular location">
    <subcellularLocation>
        <location evidence="1">Cell membrane</location>
        <topology evidence="1">Peripheral membrane protein</topology>
    </subcellularLocation>
</comment>
<feature type="domain" description="ABC transporter" evidence="9">
    <location>
        <begin position="276"/>
        <end position="490"/>
    </location>
</feature>
<keyword evidence="11" id="KW-1185">Reference proteome</keyword>
<dbReference type="SUPFAM" id="SSF52540">
    <property type="entry name" value="P-loop containing nucleoside triphosphate hydrolases"/>
    <property type="match status" value="2"/>
</dbReference>
<keyword evidence="4" id="KW-1003">Cell membrane</keyword>
<dbReference type="PROSITE" id="PS50893">
    <property type="entry name" value="ABC_TRANSPORTER_2"/>
    <property type="match status" value="2"/>
</dbReference>
<dbReference type="RefSeq" id="WP_091481854.1">
    <property type="nucleotide sequence ID" value="NZ_BJYC01000013.1"/>
</dbReference>
<evidence type="ECO:0000256" key="8">
    <source>
        <dbReference type="ARBA" id="ARBA00023136"/>
    </source>
</evidence>
<evidence type="ECO:0000256" key="6">
    <source>
        <dbReference type="ARBA" id="ARBA00022840"/>
    </source>
</evidence>
<gene>
    <name evidence="10" type="ORF">SAMN04488099_11112</name>
</gene>
<evidence type="ECO:0000256" key="2">
    <source>
        <dbReference type="ARBA" id="ARBA00005417"/>
    </source>
</evidence>
<dbReference type="GO" id="GO:0042626">
    <property type="term" value="F:ATPase-coupled transmembrane transporter activity"/>
    <property type="evidence" value="ECO:0007669"/>
    <property type="project" value="TreeGrafter"/>
</dbReference>
<keyword evidence="8" id="KW-0472">Membrane</keyword>
<dbReference type="STRING" id="426702.SAMN04488099_11112"/>
<dbReference type="GO" id="GO:0043190">
    <property type="term" value="C:ATP-binding cassette (ABC) transporter complex"/>
    <property type="evidence" value="ECO:0007669"/>
    <property type="project" value="TreeGrafter"/>
</dbReference>
<evidence type="ECO:0000256" key="7">
    <source>
        <dbReference type="ARBA" id="ARBA00022967"/>
    </source>
</evidence>
<dbReference type="InterPro" id="IPR003593">
    <property type="entry name" value="AAA+_ATPase"/>
</dbReference>
<dbReference type="PANTHER" id="PTHR43553">
    <property type="entry name" value="HEAVY METAL TRANSPORTER"/>
    <property type="match status" value="1"/>
</dbReference>
<proteinExistence type="inferred from homology"/>
<dbReference type="InterPro" id="IPR015856">
    <property type="entry name" value="ABC_transpr_CbiO/EcfA_su"/>
</dbReference>
<evidence type="ECO:0000256" key="5">
    <source>
        <dbReference type="ARBA" id="ARBA00022741"/>
    </source>
</evidence>
<dbReference type="InterPro" id="IPR017871">
    <property type="entry name" value="ABC_transporter-like_CS"/>
</dbReference>
<evidence type="ECO:0000313" key="11">
    <source>
        <dbReference type="Proteomes" id="UP000199081"/>
    </source>
</evidence>
<keyword evidence="7" id="KW-1278">Translocase</keyword>
<dbReference type="SMART" id="SM00382">
    <property type="entry name" value="AAA"/>
    <property type="match status" value="2"/>
</dbReference>